<dbReference type="InterPro" id="IPR012312">
    <property type="entry name" value="Hemerythrin-like"/>
</dbReference>
<dbReference type="Proteomes" id="UP000253094">
    <property type="component" value="Unassembled WGS sequence"/>
</dbReference>
<dbReference type="Pfam" id="PF01814">
    <property type="entry name" value="Hemerythrin"/>
    <property type="match status" value="1"/>
</dbReference>
<organism evidence="2 3">
    <name type="scientific">Sphaerisporangium album</name>
    <dbReference type="NCBI Taxonomy" id="509200"/>
    <lineage>
        <taxon>Bacteria</taxon>
        <taxon>Bacillati</taxon>
        <taxon>Actinomycetota</taxon>
        <taxon>Actinomycetes</taxon>
        <taxon>Streptosporangiales</taxon>
        <taxon>Streptosporangiaceae</taxon>
        <taxon>Sphaerisporangium</taxon>
    </lineage>
</organism>
<dbReference type="CDD" id="cd12108">
    <property type="entry name" value="Hr-like"/>
    <property type="match status" value="1"/>
</dbReference>
<name>A0A367FHX4_9ACTN</name>
<dbReference type="EMBL" id="QOIL01000009">
    <property type="protein sequence ID" value="RCG29978.1"/>
    <property type="molecule type" value="Genomic_DNA"/>
</dbReference>
<dbReference type="PANTHER" id="PTHR35585">
    <property type="entry name" value="HHE DOMAIN PROTEIN (AFU_ORTHOLOGUE AFUA_4G00730)"/>
    <property type="match status" value="1"/>
</dbReference>
<dbReference type="AlphaFoldDB" id="A0A367FHX4"/>
<dbReference type="PANTHER" id="PTHR35585:SF1">
    <property type="entry name" value="HHE DOMAIN PROTEIN (AFU_ORTHOLOGUE AFUA_4G00730)"/>
    <property type="match status" value="1"/>
</dbReference>
<accession>A0A367FHX4</accession>
<comment type="caution">
    <text evidence="2">The sequence shown here is derived from an EMBL/GenBank/DDBJ whole genome shotgun (WGS) entry which is preliminary data.</text>
</comment>
<dbReference type="Gene3D" id="1.20.120.520">
    <property type="entry name" value="nmb1532 protein domain like"/>
    <property type="match status" value="1"/>
</dbReference>
<keyword evidence="3" id="KW-1185">Reference proteome</keyword>
<evidence type="ECO:0000259" key="1">
    <source>
        <dbReference type="Pfam" id="PF01814"/>
    </source>
</evidence>
<gene>
    <name evidence="2" type="ORF">DQ384_17615</name>
</gene>
<dbReference type="RefSeq" id="WP_114029921.1">
    <property type="nucleotide sequence ID" value="NZ_QOIL01000009.1"/>
</dbReference>
<dbReference type="OrthoDB" id="3212362at2"/>
<feature type="domain" description="Hemerythrin-like" evidence="1">
    <location>
        <begin position="16"/>
        <end position="129"/>
    </location>
</feature>
<proteinExistence type="predicted"/>
<reference evidence="2 3" key="1">
    <citation type="submission" date="2018-06" db="EMBL/GenBank/DDBJ databases">
        <title>Sphaerisporangium craniellae sp. nov., isolated from a marine sponge in the South China Sea.</title>
        <authorList>
            <person name="Li L."/>
        </authorList>
    </citation>
    <scope>NUCLEOTIDE SEQUENCE [LARGE SCALE GENOMIC DNA]</scope>
    <source>
        <strain evidence="2 3">CCTCC AA 208026</strain>
    </source>
</reference>
<protein>
    <submittedName>
        <fullName evidence="2">Hemerythrin domain-containing protein</fullName>
    </submittedName>
</protein>
<evidence type="ECO:0000313" key="2">
    <source>
        <dbReference type="EMBL" id="RCG29978.1"/>
    </source>
</evidence>
<evidence type="ECO:0000313" key="3">
    <source>
        <dbReference type="Proteomes" id="UP000253094"/>
    </source>
</evidence>
<sequence>MAEGKTIPELMDENDVVALLVHQHEMIKELFGEVERATGGARAESFERLVRLLAVHETAEEEIVHPYARRTIDDGDAIVEARLREENEAKQLLTIMEEKGTDDASFPANLRQLRTSVIEHADNEERYEFAELVRKTSDSERRTMALGVKAAESLAPTHPHPGVESATKNIVLGTPAAIMDRARDVIRRAMGKKEGD</sequence>